<comment type="caution">
    <text evidence="2">The sequence shown here is derived from an EMBL/GenBank/DDBJ whole genome shotgun (WGS) entry which is preliminary data.</text>
</comment>
<evidence type="ECO:0000313" key="2">
    <source>
        <dbReference type="EMBL" id="CAH0109358.1"/>
    </source>
</evidence>
<evidence type="ECO:0000256" key="1">
    <source>
        <dbReference type="SAM" id="Phobius"/>
    </source>
</evidence>
<dbReference type="EMBL" id="CAKKLH010000292">
    <property type="protein sequence ID" value="CAH0109358.1"/>
    <property type="molecule type" value="Genomic_DNA"/>
</dbReference>
<keyword evidence="1" id="KW-1133">Transmembrane helix</keyword>
<dbReference type="InterPro" id="IPR053077">
    <property type="entry name" value="MARVEL_domain_protein_3"/>
</dbReference>
<feature type="transmembrane region" description="Helical" evidence="1">
    <location>
        <begin position="126"/>
        <end position="154"/>
    </location>
</feature>
<gene>
    <name evidence="2" type="ORF">DGAL_LOCUS12835</name>
</gene>
<dbReference type="Proteomes" id="UP000789390">
    <property type="component" value="Unassembled WGS sequence"/>
</dbReference>
<protein>
    <submittedName>
        <fullName evidence="2">Uncharacterized protein</fullName>
    </submittedName>
</protein>
<dbReference type="PANTHER" id="PTHR34609">
    <property type="entry name" value="GEO08273P1-RELATED"/>
    <property type="match status" value="1"/>
</dbReference>
<accession>A0A8J2WLQ8</accession>
<dbReference type="AlphaFoldDB" id="A0A8J2WLQ8"/>
<keyword evidence="1" id="KW-0812">Transmembrane</keyword>
<dbReference type="Pfam" id="PF15860">
    <property type="entry name" value="DUF4728"/>
    <property type="match status" value="1"/>
</dbReference>
<keyword evidence="1" id="KW-0472">Membrane</keyword>
<feature type="transmembrane region" description="Helical" evidence="1">
    <location>
        <begin position="97"/>
        <end position="120"/>
    </location>
</feature>
<proteinExistence type="predicted"/>
<dbReference type="InterPro" id="IPR031720">
    <property type="entry name" value="DUF4728"/>
</dbReference>
<evidence type="ECO:0000313" key="3">
    <source>
        <dbReference type="Proteomes" id="UP000789390"/>
    </source>
</evidence>
<feature type="transmembrane region" description="Helical" evidence="1">
    <location>
        <begin position="62"/>
        <end position="85"/>
    </location>
</feature>
<dbReference type="PANTHER" id="PTHR34609:SF17">
    <property type="entry name" value="GEO08273P1-RELATED"/>
    <property type="match status" value="1"/>
</dbReference>
<organism evidence="2 3">
    <name type="scientific">Daphnia galeata</name>
    <dbReference type="NCBI Taxonomy" id="27404"/>
    <lineage>
        <taxon>Eukaryota</taxon>
        <taxon>Metazoa</taxon>
        <taxon>Ecdysozoa</taxon>
        <taxon>Arthropoda</taxon>
        <taxon>Crustacea</taxon>
        <taxon>Branchiopoda</taxon>
        <taxon>Diplostraca</taxon>
        <taxon>Cladocera</taxon>
        <taxon>Anomopoda</taxon>
        <taxon>Daphniidae</taxon>
        <taxon>Daphnia</taxon>
    </lineage>
</organism>
<name>A0A8J2WLQ8_9CRUS</name>
<feature type="transmembrane region" description="Helical" evidence="1">
    <location>
        <begin position="21"/>
        <end position="42"/>
    </location>
</feature>
<reference evidence="2" key="1">
    <citation type="submission" date="2021-11" db="EMBL/GenBank/DDBJ databases">
        <authorList>
            <person name="Schell T."/>
        </authorList>
    </citation>
    <scope>NUCLEOTIDE SEQUENCE</scope>
    <source>
        <strain evidence="2">M5</strain>
    </source>
</reference>
<dbReference type="OrthoDB" id="8118226at2759"/>
<keyword evidence="3" id="KW-1185">Reference proteome</keyword>
<sequence length="176" mass="19297">MRCIKVNQCCCGCTLQTGTKIIGWLSLLGGFFQVLSTLWSLIATRSSAYTAVNNYSTAESNIYLIVGIVISVIWIAVSIPLLIAASKNSSPGLLLPWLIYNVLITFVGIGLCIFLFVILFQQVHHIGIQILSIAASFLALAFNVYFGVVISSYYQELKTKEKQENSTNVVPLKVVV</sequence>